<evidence type="ECO:0000313" key="9">
    <source>
        <dbReference type="Proteomes" id="UP001500642"/>
    </source>
</evidence>
<dbReference type="Pfam" id="PF07992">
    <property type="entry name" value="Pyr_redox_2"/>
    <property type="match status" value="1"/>
</dbReference>
<evidence type="ECO:0000256" key="5">
    <source>
        <dbReference type="SAM" id="MobiDB-lite"/>
    </source>
</evidence>
<dbReference type="SUPFAM" id="SSF55424">
    <property type="entry name" value="FAD/NAD-linked reductases, dimerisation (C-terminal) domain"/>
    <property type="match status" value="1"/>
</dbReference>
<gene>
    <name evidence="8" type="ORF">GCM10023167_04100</name>
</gene>
<dbReference type="Proteomes" id="UP001500642">
    <property type="component" value="Unassembled WGS sequence"/>
</dbReference>
<dbReference type="PRINTS" id="PR00411">
    <property type="entry name" value="PNDRDTASEI"/>
</dbReference>
<dbReference type="Gene3D" id="3.50.50.60">
    <property type="entry name" value="FAD/NAD(P)-binding domain"/>
    <property type="match status" value="2"/>
</dbReference>
<evidence type="ECO:0000313" key="8">
    <source>
        <dbReference type="EMBL" id="GAA4383976.1"/>
    </source>
</evidence>
<comment type="caution">
    <text evidence="8">The sequence shown here is derived from an EMBL/GenBank/DDBJ whole genome shotgun (WGS) entry which is preliminary data.</text>
</comment>
<dbReference type="PANTHER" id="PTHR43557">
    <property type="entry name" value="APOPTOSIS-INDUCING FACTOR 1"/>
    <property type="match status" value="1"/>
</dbReference>
<dbReference type="InterPro" id="IPR028202">
    <property type="entry name" value="Reductase_C"/>
</dbReference>
<evidence type="ECO:0000256" key="2">
    <source>
        <dbReference type="ARBA" id="ARBA00022630"/>
    </source>
</evidence>
<keyword evidence="9" id="KW-1185">Reference proteome</keyword>
<keyword evidence="4" id="KW-0560">Oxidoreductase</keyword>
<dbReference type="PANTHER" id="PTHR43557:SF2">
    <property type="entry name" value="RIESKE DOMAIN-CONTAINING PROTEIN-RELATED"/>
    <property type="match status" value="1"/>
</dbReference>
<name>A0ABP8J2R6_9MICO</name>
<protein>
    <submittedName>
        <fullName evidence="8">FAD-dependent oxidoreductase</fullName>
    </submittedName>
</protein>
<dbReference type="Pfam" id="PF14759">
    <property type="entry name" value="Reductase_C"/>
    <property type="match status" value="1"/>
</dbReference>
<dbReference type="EMBL" id="BAABGL010000002">
    <property type="protein sequence ID" value="GAA4383976.1"/>
    <property type="molecule type" value="Genomic_DNA"/>
</dbReference>
<feature type="domain" description="FAD/NAD(P)-binding" evidence="6">
    <location>
        <begin position="22"/>
        <end position="305"/>
    </location>
</feature>
<dbReference type="Gene3D" id="3.30.390.30">
    <property type="match status" value="1"/>
</dbReference>
<keyword evidence="3" id="KW-0274">FAD</keyword>
<comment type="cofactor">
    <cofactor evidence="1">
        <name>FAD</name>
        <dbReference type="ChEBI" id="CHEBI:57692"/>
    </cofactor>
</comment>
<reference evidence="9" key="1">
    <citation type="journal article" date="2019" name="Int. J. Syst. Evol. Microbiol.">
        <title>The Global Catalogue of Microorganisms (GCM) 10K type strain sequencing project: providing services to taxonomists for standard genome sequencing and annotation.</title>
        <authorList>
            <consortium name="The Broad Institute Genomics Platform"/>
            <consortium name="The Broad Institute Genome Sequencing Center for Infectious Disease"/>
            <person name="Wu L."/>
            <person name="Ma J."/>
        </authorList>
    </citation>
    <scope>NUCLEOTIDE SEQUENCE [LARGE SCALE GENOMIC DNA]</scope>
    <source>
        <strain evidence="9">JCM 17808</strain>
    </source>
</reference>
<dbReference type="InterPro" id="IPR016156">
    <property type="entry name" value="FAD/NAD-linked_Rdtase_dimer_sf"/>
</dbReference>
<dbReference type="PRINTS" id="PR00368">
    <property type="entry name" value="FADPNR"/>
</dbReference>
<dbReference type="InterPro" id="IPR023753">
    <property type="entry name" value="FAD/NAD-binding_dom"/>
</dbReference>
<dbReference type="InterPro" id="IPR050446">
    <property type="entry name" value="FAD-oxidoreductase/Apoptosis"/>
</dbReference>
<sequence length="465" mass="46542">MCDESRSAAAPGLHPDSVGGAVLVVGAGEAGSRVAGALAGRGAPVVVLSPDGSPGVELPPLSKKLFAESLTLTAHSVDPAAADSGPGHAVSRGSSVALLQGAAVELDLDTRSVRLDTGEWVHGSAIVIATGSAARILDIELPGGPAFTLHSAADAQAIREHLAALRSGSAQDTPVDIGIIGSGFLALELARGAVDAGHTATVHLNGPRPLPRLSAPLSDAVMALHESAGVRFVPHSTPVDYVARDFWITAVGAQAATDFAGRGVQRTSAGALLTDAHLRVLAAGGAPLEAVYAIGDCGQVAHGPMAAYGPQESEPVAASQGEWLGRCLGAASNHAEAPGPAEPDPSEHVEPGHSAPTAAWSDLPWHWSFQGPVRVFTAGMSAAASQGEPVVLGDLATGSGQVALFASEADDAPLIGIETLGPPKPHLAARRLLASGTVPTRAQVSAPGFDLVTASRLAGSGPARA</sequence>
<feature type="domain" description="Reductase C-terminal" evidence="7">
    <location>
        <begin position="365"/>
        <end position="452"/>
    </location>
</feature>
<accession>A0ABP8J2R6</accession>
<evidence type="ECO:0000256" key="3">
    <source>
        <dbReference type="ARBA" id="ARBA00022827"/>
    </source>
</evidence>
<proteinExistence type="predicted"/>
<evidence type="ECO:0000256" key="1">
    <source>
        <dbReference type="ARBA" id="ARBA00001974"/>
    </source>
</evidence>
<dbReference type="RefSeq" id="WP_345029411.1">
    <property type="nucleotide sequence ID" value="NZ_BAABGL010000002.1"/>
</dbReference>
<evidence type="ECO:0000259" key="7">
    <source>
        <dbReference type="Pfam" id="PF14759"/>
    </source>
</evidence>
<keyword evidence="2" id="KW-0285">Flavoprotein</keyword>
<feature type="region of interest" description="Disordered" evidence="5">
    <location>
        <begin position="332"/>
        <end position="357"/>
    </location>
</feature>
<dbReference type="SUPFAM" id="SSF51905">
    <property type="entry name" value="FAD/NAD(P)-binding domain"/>
    <property type="match status" value="2"/>
</dbReference>
<evidence type="ECO:0000259" key="6">
    <source>
        <dbReference type="Pfam" id="PF07992"/>
    </source>
</evidence>
<organism evidence="8 9">
    <name type="scientific">Brevibacterium pityocampae</name>
    <dbReference type="NCBI Taxonomy" id="506594"/>
    <lineage>
        <taxon>Bacteria</taxon>
        <taxon>Bacillati</taxon>
        <taxon>Actinomycetota</taxon>
        <taxon>Actinomycetes</taxon>
        <taxon>Micrococcales</taxon>
        <taxon>Brevibacteriaceae</taxon>
        <taxon>Brevibacterium</taxon>
    </lineage>
</organism>
<evidence type="ECO:0000256" key="4">
    <source>
        <dbReference type="ARBA" id="ARBA00023002"/>
    </source>
</evidence>
<dbReference type="InterPro" id="IPR036188">
    <property type="entry name" value="FAD/NAD-bd_sf"/>
</dbReference>